<dbReference type="InterPro" id="IPR007115">
    <property type="entry name" value="6-PTP_synth/QueD"/>
</dbReference>
<evidence type="ECO:0000256" key="7">
    <source>
        <dbReference type="PIRSR" id="PIRSR006113-2"/>
    </source>
</evidence>
<feature type="binding site" evidence="7">
    <location>
        <position position="30"/>
    </location>
    <ligand>
        <name>Zn(2+)</name>
        <dbReference type="ChEBI" id="CHEBI:29105"/>
    </ligand>
</feature>
<organism evidence="8 9">
    <name type="scientific">bacterium (Candidatus Ratteibacteria) CG23_combo_of_CG06-09_8_20_14_all_48_7</name>
    <dbReference type="NCBI Taxonomy" id="2014292"/>
    <lineage>
        <taxon>Bacteria</taxon>
        <taxon>Candidatus Ratteibacteria</taxon>
    </lineage>
</organism>
<reference evidence="8 9" key="1">
    <citation type="submission" date="2017-09" db="EMBL/GenBank/DDBJ databases">
        <title>Depth-based differentiation of microbial function through sediment-hosted aquifers and enrichment of novel symbionts in the deep terrestrial subsurface.</title>
        <authorList>
            <person name="Probst A.J."/>
            <person name="Ladd B."/>
            <person name="Jarett J.K."/>
            <person name="Geller-Mcgrath D.E."/>
            <person name="Sieber C.M."/>
            <person name="Emerson J.B."/>
            <person name="Anantharaman K."/>
            <person name="Thomas B.C."/>
            <person name="Malmstrom R."/>
            <person name="Stieglmeier M."/>
            <person name="Klingl A."/>
            <person name="Woyke T."/>
            <person name="Ryan C.M."/>
            <person name="Banfield J.F."/>
        </authorList>
    </citation>
    <scope>NUCLEOTIDE SEQUENCE [LARGE SCALE GENOMIC DNA]</scope>
    <source>
        <strain evidence="8">CG23_combo_of_CG06-09_8_20_14_all_48_7</strain>
    </source>
</reference>
<dbReference type="PANTHER" id="PTHR12589">
    <property type="entry name" value="PYRUVOYL TETRAHYDROBIOPTERIN SYNTHASE"/>
    <property type="match status" value="1"/>
</dbReference>
<dbReference type="NCBIfam" id="TIGR03367">
    <property type="entry name" value="queuosine_QueD"/>
    <property type="match status" value="1"/>
</dbReference>
<proteinExistence type="inferred from homology"/>
<keyword evidence="5 7" id="KW-0862">Zinc</keyword>
<comment type="caution">
    <text evidence="8">The sequence shown here is derived from an EMBL/GenBank/DDBJ whole genome shotgun (WGS) entry which is preliminary data.</text>
</comment>
<name>A0A2G9Y9L5_9BACT</name>
<feature type="binding site" evidence="7">
    <location>
        <position position="28"/>
    </location>
    <ligand>
        <name>Zn(2+)</name>
        <dbReference type="ChEBI" id="CHEBI:29105"/>
    </ligand>
</feature>
<comment type="similarity">
    <text evidence="2 5">Belongs to the PTPS family. QueD subfamily.</text>
</comment>
<evidence type="ECO:0000256" key="6">
    <source>
        <dbReference type="PIRSR" id="PIRSR006113-1"/>
    </source>
</evidence>
<evidence type="ECO:0000256" key="5">
    <source>
        <dbReference type="PIRNR" id="PIRNR006113"/>
    </source>
</evidence>
<dbReference type="PIRSF" id="PIRSF006113">
    <property type="entry name" value="PTP_synth"/>
    <property type="match status" value="1"/>
</dbReference>
<evidence type="ECO:0000256" key="1">
    <source>
        <dbReference type="ARBA" id="ARBA00005061"/>
    </source>
</evidence>
<evidence type="ECO:0000313" key="9">
    <source>
        <dbReference type="Proteomes" id="UP000230392"/>
    </source>
</evidence>
<dbReference type="Gene3D" id="3.30.479.10">
    <property type="entry name" value="6-pyruvoyl tetrahydropterin synthase/QueD"/>
    <property type="match status" value="1"/>
</dbReference>
<feature type="binding site" evidence="7">
    <location>
        <position position="15"/>
    </location>
    <ligand>
        <name>Zn(2+)</name>
        <dbReference type="ChEBI" id="CHEBI:29105"/>
    </ligand>
</feature>
<dbReference type="SUPFAM" id="SSF55620">
    <property type="entry name" value="Tetrahydrobiopterin biosynthesis enzymes-like"/>
    <property type="match status" value="1"/>
</dbReference>
<dbReference type="EMBL" id="PCRF01000232">
    <property type="protein sequence ID" value="PIP15917.1"/>
    <property type="molecule type" value="Genomic_DNA"/>
</dbReference>
<dbReference type="GO" id="GO:0070497">
    <property type="term" value="F:6-carboxytetrahydropterin synthase activity"/>
    <property type="evidence" value="ECO:0007669"/>
    <property type="project" value="UniProtKB-EC"/>
</dbReference>
<comment type="cofactor">
    <cofactor evidence="5 7">
        <name>Zn(2+)</name>
        <dbReference type="ChEBI" id="CHEBI:29105"/>
    </cofactor>
    <text evidence="5 7">Binds 1 zinc ion per subunit.</text>
</comment>
<keyword evidence="5 7" id="KW-0479">Metal-binding</keyword>
<dbReference type="AlphaFoldDB" id="A0A2G9Y9L5"/>
<keyword evidence="5" id="KW-0671">Queuosine biosynthesis</keyword>
<feature type="active site" description="Proton acceptor" evidence="6">
    <location>
        <position position="24"/>
    </location>
</feature>
<gene>
    <name evidence="8" type="primary">queD</name>
    <name evidence="8" type="ORF">COX46_04735</name>
</gene>
<dbReference type="GO" id="GO:0046872">
    <property type="term" value="F:metal ion binding"/>
    <property type="evidence" value="ECO:0007669"/>
    <property type="project" value="UniProtKB-KW"/>
</dbReference>
<comment type="pathway">
    <text evidence="1 5">Purine metabolism; 7-cyano-7-deazaguanine biosynthesis.</text>
</comment>
<dbReference type="UniPathway" id="UPA00391"/>
<dbReference type="InterPro" id="IPR038418">
    <property type="entry name" value="6-PTP_synth/QueD_sf"/>
</dbReference>
<feature type="active site" description="Charge relay system" evidence="6">
    <location>
        <position position="68"/>
    </location>
</feature>
<accession>A0A2G9Y9L5</accession>
<dbReference type="GO" id="GO:0008616">
    <property type="term" value="P:tRNA queuosine(34) biosynthetic process"/>
    <property type="evidence" value="ECO:0007669"/>
    <property type="project" value="UniProtKB-KW"/>
</dbReference>
<feature type="active site" description="Charge relay system" evidence="6">
    <location>
        <position position="113"/>
    </location>
</feature>
<keyword evidence="5" id="KW-0456">Lyase</keyword>
<dbReference type="PANTHER" id="PTHR12589:SF8">
    <property type="entry name" value="6-CARBOXY-5,6,7,8-TETRAHYDROPTERIN SYNTHASE"/>
    <property type="match status" value="1"/>
</dbReference>
<evidence type="ECO:0000313" key="8">
    <source>
        <dbReference type="EMBL" id="PIP15917.1"/>
    </source>
</evidence>
<comment type="catalytic activity">
    <reaction evidence="4 5">
        <text>7,8-dihydroneopterin 3'-triphosphate + H2O = 6-carboxy-5,6,7,8-tetrahydropterin + triphosphate + acetaldehyde + 2 H(+)</text>
        <dbReference type="Rhea" id="RHEA:27966"/>
        <dbReference type="ChEBI" id="CHEBI:15343"/>
        <dbReference type="ChEBI" id="CHEBI:15377"/>
        <dbReference type="ChEBI" id="CHEBI:15378"/>
        <dbReference type="ChEBI" id="CHEBI:18036"/>
        <dbReference type="ChEBI" id="CHEBI:58462"/>
        <dbReference type="ChEBI" id="CHEBI:61032"/>
        <dbReference type="EC" id="4.1.2.50"/>
    </reaction>
</comment>
<sequence>MGYQVEVTDSFAAAHQLRGYQGKCENLHGHNWKVSVTLFVKQVNKIGMAIDFAEVKRILSAILQEMDHTFLNQHPHFQKNNPTSENIARYIFDQFSSHLRDKKVKVAGVSVWESENCRAIYYSSQDVVRPF</sequence>
<dbReference type="EC" id="4.-.-.-" evidence="5"/>
<evidence type="ECO:0000256" key="4">
    <source>
        <dbReference type="ARBA" id="ARBA00048807"/>
    </source>
</evidence>
<evidence type="ECO:0000256" key="2">
    <source>
        <dbReference type="ARBA" id="ARBA00008900"/>
    </source>
</evidence>
<dbReference type="Proteomes" id="UP000230392">
    <property type="component" value="Unassembled WGS sequence"/>
</dbReference>
<evidence type="ECO:0000256" key="3">
    <source>
        <dbReference type="ARBA" id="ARBA00018141"/>
    </source>
</evidence>
<protein>
    <recommendedName>
        <fullName evidence="3 5">6-carboxy-5,6,7,8-tetrahydropterin synthase</fullName>
        <ecNumber evidence="5">4.-.-.-</ecNumber>
    </recommendedName>
</protein>
<dbReference type="Pfam" id="PF01242">
    <property type="entry name" value="PTPS"/>
    <property type="match status" value="1"/>
</dbReference>